<dbReference type="PANTHER" id="PTHR43877:SF5">
    <property type="entry name" value="BLL8307 PROTEIN"/>
    <property type="match status" value="1"/>
</dbReference>
<evidence type="ECO:0000313" key="5">
    <source>
        <dbReference type="EMBL" id="TMV10112.1"/>
    </source>
</evidence>
<dbReference type="RefSeq" id="WP_138840170.1">
    <property type="nucleotide sequence ID" value="NZ_VCPD01000001.1"/>
</dbReference>
<sequence>MIELREADPGADDLRPVIAAHLAHGRQAGPPESNHTMDADALREPGVRFWALYENGEPLGCGALKPLPDGTAEVKSVHVLAAARGRGLARVMMEHLAAQARAAGATALVLETGAEHLPGYDAARKLYEVLGYSRCGPIHGYTEDPNSAFMRLALEPGGQKPQERSQRSRSSTG</sequence>
<dbReference type="Gene3D" id="3.40.630.30">
    <property type="match status" value="1"/>
</dbReference>
<evidence type="ECO:0000259" key="4">
    <source>
        <dbReference type="PROSITE" id="PS51186"/>
    </source>
</evidence>
<keyword evidence="1" id="KW-0808">Transferase</keyword>
<reference evidence="5 6" key="1">
    <citation type="submission" date="2019-05" db="EMBL/GenBank/DDBJ databases">
        <title>Ruegeria sp. nov., isolated from tidal flat.</title>
        <authorList>
            <person name="Kim W."/>
        </authorList>
    </citation>
    <scope>NUCLEOTIDE SEQUENCE [LARGE SCALE GENOMIC DNA]</scope>
    <source>
        <strain evidence="5 6">CAU 1488</strain>
    </source>
</reference>
<dbReference type="InterPro" id="IPR000182">
    <property type="entry name" value="GNAT_dom"/>
</dbReference>
<organism evidence="5 6">
    <name type="scientific">Ruegeria sediminis</name>
    <dbReference type="NCBI Taxonomy" id="2583820"/>
    <lineage>
        <taxon>Bacteria</taxon>
        <taxon>Pseudomonadati</taxon>
        <taxon>Pseudomonadota</taxon>
        <taxon>Alphaproteobacteria</taxon>
        <taxon>Rhodobacterales</taxon>
        <taxon>Roseobacteraceae</taxon>
        <taxon>Ruegeria</taxon>
    </lineage>
</organism>
<dbReference type="Proteomes" id="UP001193035">
    <property type="component" value="Unassembled WGS sequence"/>
</dbReference>
<dbReference type="PANTHER" id="PTHR43877">
    <property type="entry name" value="AMINOALKYLPHOSPHONATE N-ACETYLTRANSFERASE-RELATED-RELATED"/>
    <property type="match status" value="1"/>
</dbReference>
<dbReference type="InterPro" id="IPR016181">
    <property type="entry name" value="Acyl_CoA_acyltransferase"/>
</dbReference>
<feature type="region of interest" description="Disordered" evidence="3">
    <location>
        <begin position="154"/>
        <end position="173"/>
    </location>
</feature>
<evidence type="ECO:0000313" key="6">
    <source>
        <dbReference type="Proteomes" id="UP001193035"/>
    </source>
</evidence>
<proteinExistence type="predicted"/>
<evidence type="ECO:0000256" key="2">
    <source>
        <dbReference type="ARBA" id="ARBA00023315"/>
    </source>
</evidence>
<dbReference type="SUPFAM" id="SSF55729">
    <property type="entry name" value="Acyl-CoA N-acyltransferases (Nat)"/>
    <property type="match status" value="1"/>
</dbReference>
<dbReference type="EMBL" id="VCPD01000001">
    <property type="protein sequence ID" value="TMV10112.1"/>
    <property type="molecule type" value="Genomic_DNA"/>
</dbReference>
<gene>
    <name evidence="5" type="ORF">FGK63_03360</name>
</gene>
<name>A0ABY2X3Z9_9RHOB</name>
<dbReference type="InterPro" id="IPR050832">
    <property type="entry name" value="Bact_Acetyltransf"/>
</dbReference>
<evidence type="ECO:0000256" key="3">
    <source>
        <dbReference type="SAM" id="MobiDB-lite"/>
    </source>
</evidence>
<accession>A0ABY2X3Z9</accession>
<dbReference type="CDD" id="cd04301">
    <property type="entry name" value="NAT_SF"/>
    <property type="match status" value="1"/>
</dbReference>
<keyword evidence="2" id="KW-0012">Acyltransferase</keyword>
<keyword evidence="6" id="KW-1185">Reference proteome</keyword>
<feature type="domain" description="N-acetyltransferase" evidence="4">
    <location>
        <begin position="2"/>
        <end position="155"/>
    </location>
</feature>
<comment type="caution">
    <text evidence="5">The sequence shown here is derived from an EMBL/GenBank/DDBJ whole genome shotgun (WGS) entry which is preliminary data.</text>
</comment>
<dbReference type="PROSITE" id="PS51186">
    <property type="entry name" value="GNAT"/>
    <property type="match status" value="1"/>
</dbReference>
<evidence type="ECO:0000256" key="1">
    <source>
        <dbReference type="ARBA" id="ARBA00022679"/>
    </source>
</evidence>
<dbReference type="Pfam" id="PF00583">
    <property type="entry name" value="Acetyltransf_1"/>
    <property type="match status" value="1"/>
</dbReference>
<protein>
    <submittedName>
        <fullName evidence="5">GNAT family N-acetyltransferase</fullName>
    </submittedName>
</protein>